<evidence type="ECO:0000313" key="3">
    <source>
        <dbReference type="EMBL" id="KAE8236088.1"/>
    </source>
</evidence>
<feature type="non-terminal residue" evidence="3">
    <location>
        <position position="436"/>
    </location>
</feature>
<evidence type="ECO:0000256" key="1">
    <source>
        <dbReference type="ARBA" id="ARBA00023125"/>
    </source>
</evidence>
<dbReference type="EMBL" id="LWDF02002401">
    <property type="protein sequence ID" value="KAE8236088.1"/>
    <property type="molecule type" value="Genomic_DNA"/>
</dbReference>
<keyword evidence="4" id="KW-1185">Reference proteome</keyword>
<evidence type="ECO:0000313" key="4">
    <source>
        <dbReference type="Proteomes" id="UP000077521"/>
    </source>
</evidence>
<gene>
    <name evidence="3" type="ORF">A4X13_0g9268</name>
</gene>
<dbReference type="InterPro" id="IPR052925">
    <property type="entry name" value="Phage_Integrase-like_Recomb"/>
</dbReference>
<dbReference type="PANTHER" id="PTHR34605">
    <property type="entry name" value="PHAGE_INTEGRASE DOMAIN-CONTAINING PROTEIN"/>
    <property type="match status" value="1"/>
</dbReference>
<feature type="region of interest" description="Disordered" evidence="2">
    <location>
        <begin position="101"/>
        <end position="131"/>
    </location>
</feature>
<reference evidence="3" key="1">
    <citation type="submission" date="2016-04" db="EMBL/GenBank/DDBJ databases">
        <authorList>
            <person name="Nguyen H.D."/>
            <person name="Samba Siva P."/>
            <person name="Cullis J."/>
            <person name="Levesque C.A."/>
            <person name="Hambleton S."/>
        </authorList>
    </citation>
    <scope>NUCLEOTIDE SEQUENCE</scope>
    <source>
        <strain evidence="3">DAOMC 236416</strain>
    </source>
</reference>
<dbReference type="Gene3D" id="1.10.150.130">
    <property type="match status" value="1"/>
</dbReference>
<feature type="region of interest" description="Disordered" evidence="2">
    <location>
        <begin position="1"/>
        <end position="89"/>
    </location>
</feature>
<feature type="compositionally biased region" description="Low complexity" evidence="2">
    <location>
        <begin position="1"/>
        <end position="14"/>
    </location>
</feature>
<protein>
    <submittedName>
        <fullName evidence="3">Uncharacterized protein</fullName>
    </submittedName>
</protein>
<evidence type="ECO:0000256" key="2">
    <source>
        <dbReference type="SAM" id="MobiDB-lite"/>
    </source>
</evidence>
<dbReference type="InterPro" id="IPR010998">
    <property type="entry name" value="Integrase_recombinase_N"/>
</dbReference>
<reference evidence="3" key="2">
    <citation type="journal article" date="2019" name="IMA Fungus">
        <title>Genome sequencing and comparison of five Tilletia species to identify candidate genes for the detection of regulated species infecting wheat.</title>
        <authorList>
            <person name="Nguyen H.D.T."/>
            <person name="Sultana T."/>
            <person name="Kesanakurti P."/>
            <person name="Hambleton S."/>
        </authorList>
    </citation>
    <scope>NUCLEOTIDE SEQUENCE</scope>
    <source>
        <strain evidence="3">DAOMC 236416</strain>
    </source>
</reference>
<feature type="compositionally biased region" description="Basic and acidic residues" evidence="2">
    <location>
        <begin position="63"/>
        <end position="75"/>
    </location>
</feature>
<dbReference type="PANTHER" id="PTHR34605:SF3">
    <property type="entry name" value="P CELL-TYPE AGGLUTINATION PROTEIN MAP4-LIKE-RELATED"/>
    <property type="match status" value="1"/>
</dbReference>
<sequence length="436" mass="48865">MPVSQSSSSGSTRSTNAQTPRRGASRHQTSRASLHAQWSLTLHSGSTTAGKRQRNADDDDDDDRPKKRRVDELPRSHTAQRKAPTVNTMWTKLLGDWKEKLQQKKSTPKTKEGAYTTPSATPAESQELPKATSSKDIIFPLPLNQPHKPKHNIATRRFNPKRIEVKPTPNRPQDVSAIERFTKWRPADTQNKDTKLSFRQEEQVRQVILSSLADSTKEGYSTAIAQWHNFCDRHGVEEGRRSPADPELVELWIAEAAGNKSGGYLSDWVSGLKSFHILNNVPWLADEARMKLIKRGARYQQPPPNPPRPPMTVDWLNKVLPHANFDDPKELAVAAAAACGVWGLFRLGELTMNDPVFDADKHISRDRVQTTFTDMDGKPILTMKVFLPRTKVQHHGEAVILTQQAPPSDPIGLITLHVARNPTLDPANTPLFAYRV</sequence>
<name>A0A8T8SAE7_9BASI</name>
<dbReference type="GO" id="GO:0003677">
    <property type="term" value="F:DNA binding"/>
    <property type="evidence" value="ECO:0007669"/>
    <property type="project" value="UniProtKB-KW"/>
</dbReference>
<feature type="compositionally biased region" description="Polar residues" evidence="2">
    <location>
        <begin position="30"/>
        <end position="50"/>
    </location>
</feature>
<dbReference type="AlphaFoldDB" id="A0A8T8SAE7"/>
<dbReference type="SUPFAM" id="SSF47823">
    <property type="entry name" value="lambda integrase-like, N-terminal domain"/>
    <property type="match status" value="1"/>
</dbReference>
<proteinExistence type="predicted"/>
<dbReference type="Proteomes" id="UP000077521">
    <property type="component" value="Unassembled WGS sequence"/>
</dbReference>
<keyword evidence="1" id="KW-0238">DNA-binding</keyword>
<accession>A0A8T8SAE7</accession>
<organism evidence="3 4">
    <name type="scientific">Tilletia indica</name>
    <dbReference type="NCBI Taxonomy" id="43049"/>
    <lineage>
        <taxon>Eukaryota</taxon>
        <taxon>Fungi</taxon>
        <taxon>Dikarya</taxon>
        <taxon>Basidiomycota</taxon>
        <taxon>Ustilaginomycotina</taxon>
        <taxon>Exobasidiomycetes</taxon>
        <taxon>Tilletiales</taxon>
        <taxon>Tilletiaceae</taxon>
        <taxon>Tilletia</taxon>
    </lineage>
</organism>
<comment type="caution">
    <text evidence="3">The sequence shown here is derived from an EMBL/GenBank/DDBJ whole genome shotgun (WGS) entry which is preliminary data.</text>
</comment>